<keyword evidence="9" id="KW-0418">Kinase</keyword>
<dbReference type="Proteomes" id="UP001610990">
    <property type="component" value="Unassembled WGS sequence"/>
</dbReference>
<evidence type="ECO:0000256" key="1">
    <source>
        <dbReference type="ARBA" id="ARBA00004964"/>
    </source>
</evidence>
<sequence length="536" mass="56101">MSDTASTRATRNTPDRPLVLAPDLLPSLAPLLAAWVPRQRWFAGKGQQLTGFTLVSATELLPCVSDGTAPGLLQLLVRTRQSGQPDRPAAGDCYQLLLGVHPALPPQLAPAAIGRPADGPLRGRTVYDALLDNRLCGLLLERLRVPGRLGALRFCHEPGAAIPSGLPARPIAVEQSNSSIVYGDTFILKVFRRIAPGVNPDLELPRALAGARCARVPAPAAWFEAAGAEECGETTTLGVLQPFLRGSADGWQLALHALAVRADFTGSARALGHATAEVHTALAQVLPTTELHRPQLAAIAAQMTERLDATARAVPVLAPYRARLRAAFDALATVGHDGRGWAAQRIHGDLHLGQTLRSAGAGRWSLIDFEGEPARPPAERRRPQQALRDVAAMLRSFDYAARSGPGGGDAWSLEWARRTRAAFCRGYAEAGGHDPRSAPELMRAYETDKAVYEVLYEARHRPDWLPVPMAAIRRLAAAGDGTAARGGAIGTAGTAGTAEATGAGAGAGAGAAEATGTTGSGKPRGAAGSARSDGRG</sequence>
<comment type="catalytic activity">
    <reaction evidence="14">
        <text>D-maltose + ATP = alpha-maltose 1-phosphate + ADP + H(+)</text>
        <dbReference type="Rhea" id="RHEA:31915"/>
        <dbReference type="ChEBI" id="CHEBI:15378"/>
        <dbReference type="ChEBI" id="CHEBI:17306"/>
        <dbReference type="ChEBI" id="CHEBI:30616"/>
        <dbReference type="ChEBI" id="CHEBI:63576"/>
        <dbReference type="ChEBI" id="CHEBI:456216"/>
        <dbReference type="EC" id="2.7.1.175"/>
    </reaction>
</comment>
<evidence type="ECO:0000256" key="3">
    <source>
        <dbReference type="ARBA" id="ARBA00011245"/>
    </source>
</evidence>
<feature type="compositionally biased region" description="Low complexity" evidence="15">
    <location>
        <begin position="524"/>
        <end position="536"/>
    </location>
</feature>
<dbReference type="EMBL" id="JBIRGH010000001">
    <property type="protein sequence ID" value="MFH8583408.1"/>
    <property type="molecule type" value="Genomic_DNA"/>
</dbReference>
<dbReference type="InterPro" id="IPR040999">
    <property type="entry name" value="Mak_N_cap"/>
</dbReference>
<keyword evidence="10" id="KW-0067">ATP-binding</keyword>
<dbReference type="RefSeq" id="WP_397670947.1">
    <property type="nucleotide sequence ID" value="NZ_JBIRGH010000001.1"/>
</dbReference>
<dbReference type="InterPro" id="IPR011009">
    <property type="entry name" value="Kinase-like_dom_sf"/>
</dbReference>
<evidence type="ECO:0000256" key="14">
    <source>
        <dbReference type="ARBA" id="ARBA00049067"/>
    </source>
</evidence>
<keyword evidence="7" id="KW-0808">Transferase</keyword>
<dbReference type="SUPFAM" id="SSF56112">
    <property type="entry name" value="Protein kinase-like (PK-like)"/>
    <property type="match status" value="1"/>
</dbReference>
<organism evidence="17 18">
    <name type="scientific">Streptomyces celluloflavus</name>
    <dbReference type="NCBI Taxonomy" id="58344"/>
    <lineage>
        <taxon>Bacteria</taxon>
        <taxon>Bacillati</taxon>
        <taxon>Actinomycetota</taxon>
        <taxon>Actinomycetes</taxon>
        <taxon>Kitasatosporales</taxon>
        <taxon>Streptomycetaceae</taxon>
        <taxon>Streptomyces</taxon>
    </lineage>
</organism>
<dbReference type="EC" id="2.7.1.175" evidence="4"/>
<evidence type="ECO:0000256" key="9">
    <source>
        <dbReference type="ARBA" id="ARBA00022777"/>
    </source>
</evidence>
<feature type="domain" description="Maltokinase N-terminal cap" evidence="16">
    <location>
        <begin position="35"/>
        <end position="132"/>
    </location>
</feature>
<comment type="subunit">
    <text evidence="3">Monomer.</text>
</comment>
<evidence type="ECO:0000256" key="5">
    <source>
        <dbReference type="ARBA" id="ARBA00013882"/>
    </source>
</evidence>
<evidence type="ECO:0000313" key="17">
    <source>
        <dbReference type="EMBL" id="MFH8583408.1"/>
    </source>
</evidence>
<gene>
    <name evidence="17" type="ORF">ACH4GP_03290</name>
</gene>
<keyword evidence="8" id="KW-0547">Nucleotide-binding</keyword>
<evidence type="ECO:0000256" key="8">
    <source>
        <dbReference type="ARBA" id="ARBA00022741"/>
    </source>
</evidence>
<keyword evidence="6" id="KW-0321">Glycogen metabolism</keyword>
<keyword evidence="18" id="KW-1185">Reference proteome</keyword>
<evidence type="ECO:0000256" key="2">
    <source>
        <dbReference type="ARBA" id="ARBA00006219"/>
    </source>
</evidence>
<accession>A0ABW7R7G0</accession>
<evidence type="ECO:0000313" key="18">
    <source>
        <dbReference type="Proteomes" id="UP001610990"/>
    </source>
</evidence>
<keyword evidence="12" id="KW-0119">Carbohydrate metabolism</keyword>
<evidence type="ECO:0000256" key="11">
    <source>
        <dbReference type="ARBA" id="ARBA00023056"/>
    </source>
</evidence>
<evidence type="ECO:0000256" key="6">
    <source>
        <dbReference type="ARBA" id="ARBA00022600"/>
    </source>
</evidence>
<comment type="pathway">
    <text evidence="1">Glycan biosynthesis; glycogen biosynthesis.</text>
</comment>
<feature type="region of interest" description="Disordered" evidence="15">
    <location>
        <begin position="496"/>
        <end position="536"/>
    </location>
</feature>
<comment type="similarity">
    <text evidence="2">Belongs to the aminoglycoside phosphotransferase family.</text>
</comment>
<reference evidence="17 18" key="1">
    <citation type="submission" date="2024-10" db="EMBL/GenBank/DDBJ databases">
        <title>The Natural Products Discovery Center: Release of the First 8490 Sequenced Strains for Exploring Actinobacteria Biosynthetic Diversity.</title>
        <authorList>
            <person name="Kalkreuter E."/>
            <person name="Kautsar S.A."/>
            <person name="Yang D."/>
            <person name="Bader C.D."/>
            <person name="Teijaro C.N."/>
            <person name="Fluegel L."/>
            <person name="Davis C.M."/>
            <person name="Simpson J.R."/>
            <person name="Lauterbach L."/>
            <person name="Steele A.D."/>
            <person name="Gui C."/>
            <person name="Meng S."/>
            <person name="Li G."/>
            <person name="Viehrig K."/>
            <person name="Ye F."/>
            <person name="Su P."/>
            <person name="Kiefer A.F."/>
            <person name="Nichols A."/>
            <person name="Cepeda A.J."/>
            <person name="Yan W."/>
            <person name="Fan B."/>
            <person name="Jiang Y."/>
            <person name="Adhikari A."/>
            <person name="Zheng C.-J."/>
            <person name="Schuster L."/>
            <person name="Cowan T.M."/>
            <person name="Smanski M.J."/>
            <person name="Chevrette M.G."/>
            <person name="De Carvalho L.P.S."/>
            <person name="Shen B."/>
        </authorList>
    </citation>
    <scope>NUCLEOTIDE SEQUENCE [LARGE SCALE GENOMIC DNA]</scope>
    <source>
        <strain evidence="17 18">NPDC018013</strain>
    </source>
</reference>
<evidence type="ECO:0000256" key="12">
    <source>
        <dbReference type="ARBA" id="ARBA00023277"/>
    </source>
</evidence>
<dbReference type="Pfam" id="PF18085">
    <property type="entry name" value="Mak_N_cap"/>
    <property type="match status" value="1"/>
</dbReference>
<evidence type="ECO:0000259" key="16">
    <source>
        <dbReference type="Pfam" id="PF18085"/>
    </source>
</evidence>
<keyword evidence="11" id="KW-0320">Glycogen biosynthesis</keyword>
<proteinExistence type="inferred from homology"/>
<evidence type="ECO:0000256" key="10">
    <source>
        <dbReference type="ARBA" id="ARBA00022840"/>
    </source>
</evidence>
<comment type="caution">
    <text evidence="17">The sequence shown here is derived from an EMBL/GenBank/DDBJ whole genome shotgun (WGS) entry which is preliminary data.</text>
</comment>
<dbReference type="Gene3D" id="3.90.1200.10">
    <property type="match status" value="1"/>
</dbReference>
<evidence type="ECO:0000256" key="7">
    <source>
        <dbReference type="ARBA" id="ARBA00022679"/>
    </source>
</evidence>
<protein>
    <recommendedName>
        <fullName evidence="5">Maltokinase</fullName>
        <ecNumber evidence="4">2.7.1.175</ecNumber>
    </recommendedName>
    <alternativeName>
        <fullName evidence="13">Maltose-1-phosphate synthase</fullName>
    </alternativeName>
</protein>
<evidence type="ECO:0000256" key="13">
    <source>
        <dbReference type="ARBA" id="ARBA00031251"/>
    </source>
</evidence>
<evidence type="ECO:0000256" key="4">
    <source>
        <dbReference type="ARBA" id="ARBA00011962"/>
    </source>
</evidence>
<name>A0ABW7R7G0_9ACTN</name>
<evidence type="ECO:0000256" key="15">
    <source>
        <dbReference type="SAM" id="MobiDB-lite"/>
    </source>
</evidence>